<evidence type="ECO:0000259" key="5">
    <source>
        <dbReference type="Pfam" id="PF03364"/>
    </source>
</evidence>
<comment type="subunit">
    <text evidence="2">Interacts with coenzyme Q.</text>
</comment>
<dbReference type="GO" id="GO:0048039">
    <property type="term" value="F:ubiquinone binding"/>
    <property type="evidence" value="ECO:0007669"/>
    <property type="project" value="InterPro"/>
</dbReference>
<dbReference type="Gene3D" id="3.30.530.20">
    <property type="match status" value="1"/>
</dbReference>
<proteinExistence type="inferred from homology"/>
<dbReference type="CDD" id="cd07813">
    <property type="entry name" value="COQ10p_like"/>
    <property type="match status" value="1"/>
</dbReference>
<protein>
    <submittedName>
        <fullName evidence="6">Si:ch73-141c7.1</fullName>
    </submittedName>
</protein>
<evidence type="ECO:0000256" key="1">
    <source>
        <dbReference type="ARBA" id="ARBA00006885"/>
    </source>
</evidence>
<dbReference type="GO" id="GO:0005739">
    <property type="term" value="C:mitochondrion"/>
    <property type="evidence" value="ECO:0007669"/>
    <property type="project" value="TreeGrafter"/>
</dbReference>
<name>A0A3B3Q4V2_9TELE</name>
<dbReference type="Proteomes" id="UP000261540">
    <property type="component" value="Unplaced"/>
</dbReference>
<organism evidence="6 7">
    <name type="scientific">Paramormyrops kingsleyae</name>
    <dbReference type="NCBI Taxonomy" id="1676925"/>
    <lineage>
        <taxon>Eukaryota</taxon>
        <taxon>Metazoa</taxon>
        <taxon>Chordata</taxon>
        <taxon>Craniata</taxon>
        <taxon>Vertebrata</taxon>
        <taxon>Euteleostomi</taxon>
        <taxon>Actinopterygii</taxon>
        <taxon>Neopterygii</taxon>
        <taxon>Teleostei</taxon>
        <taxon>Osteoglossocephala</taxon>
        <taxon>Osteoglossomorpha</taxon>
        <taxon>Osteoglossiformes</taxon>
        <taxon>Mormyridae</taxon>
        <taxon>Paramormyrops</taxon>
    </lineage>
</organism>
<dbReference type="GO" id="GO:0045333">
    <property type="term" value="P:cellular respiration"/>
    <property type="evidence" value="ECO:0007669"/>
    <property type="project" value="InterPro"/>
</dbReference>
<dbReference type="STRING" id="1676925.ENSPKIP00000001183"/>
<dbReference type="OrthoDB" id="292693at2759"/>
<reference evidence="6" key="2">
    <citation type="submission" date="2025-09" db="UniProtKB">
        <authorList>
            <consortium name="Ensembl"/>
        </authorList>
    </citation>
    <scope>IDENTIFICATION</scope>
</reference>
<dbReference type="PANTHER" id="PTHR12901">
    <property type="entry name" value="SPERM PROTEIN HOMOLOG"/>
    <property type="match status" value="1"/>
</dbReference>
<dbReference type="InterPro" id="IPR005031">
    <property type="entry name" value="COQ10_START"/>
</dbReference>
<sequence length="249" mass="27588">MAIRPASLLLPSLVTAAERQSCKVLKGSPNKSSLRHLASCGIPAARQTATHPGSPGPPGTPTRGFISLAAPLVARKVQYAESRTLGYTPEQMYDVVACVDQYQHFVPWCKKSRVTAARNGHMRAQLEIGFPPMVERYTSEVTLVPNHMIRAVCTDTSLFHHLETAWSFRPGAPKQPCPCRVDFYVSFEFKSLLHCQLSTLFFNEVVKQMIYAFESRALELYGHSGPIQEVPVRSRSCEHSAVPEMSPSS</sequence>
<dbReference type="SUPFAM" id="SSF55961">
    <property type="entry name" value="Bet v1-like"/>
    <property type="match status" value="1"/>
</dbReference>
<dbReference type="AlphaFoldDB" id="A0A3B3Q4V2"/>
<evidence type="ECO:0000313" key="6">
    <source>
        <dbReference type="Ensembl" id="ENSPKIP00000001183.1"/>
    </source>
</evidence>
<reference evidence="6" key="1">
    <citation type="submission" date="2025-08" db="UniProtKB">
        <authorList>
            <consortium name="Ensembl"/>
        </authorList>
    </citation>
    <scope>IDENTIFICATION</scope>
</reference>
<evidence type="ECO:0000256" key="3">
    <source>
        <dbReference type="ARBA" id="ARBA00024947"/>
    </source>
</evidence>
<keyword evidence="4" id="KW-0732">Signal</keyword>
<evidence type="ECO:0000313" key="7">
    <source>
        <dbReference type="Proteomes" id="UP000261540"/>
    </source>
</evidence>
<feature type="signal peptide" evidence="4">
    <location>
        <begin position="1"/>
        <end position="16"/>
    </location>
</feature>
<dbReference type="Ensembl" id="ENSPKIT00000025097.1">
    <property type="protein sequence ID" value="ENSPKIP00000001183.1"/>
    <property type="gene ID" value="ENSPKIG00000019576.1"/>
</dbReference>
<evidence type="ECO:0000256" key="4">
    <source>
        <dbReference type="SAM" id="SignalP"/>
    </source>
</evidence>
<feature type="chain" id="PRO_5017198228" evidence="4">
    <location>
        <begin position="17"/>
        <end position="249"/>
    </location>
</feature>
<comment type="similarity">
    <text evidence="1">Belongs to the COQ10 family.</text>
</comment>
<comment type="function">
    <text evidence="3">Required for the function of coenzyme Q in the respiratory chain. May serve as a chaperone or may be involved in the transport of Q6 from its site of synthesis to the catalytic sites of the respiratory complexes.</text>
</comment>
<dbReference type="GeneTree" id="ENSGT00940000165444"/>
<dbReference type="InterPro" id="IPR023393">
    <property type="entry name" value="START-like_dom_sf"/>
</dbReference>
<dbReference type="Pfam" id="PF03364">
    <property type="entry name" value="Polyketide_cyc"/>
    <property type="match status" value="1"/>
</dbReference>
<accession>A0A3B3Q4V2</accession>
<dbReference type="PANTHER" id="PTHR12901:SF14">
    <property type="entry name" value="COENZYME Q-BINDING PROTEIN COQ10 HOMOLOG, MITOCHONDRIAL"/>
    <property type="match status" value="1"/>
</dbReference>
<feature type="domain" description="Coenzyme Q-binding protein COQ10 START" evidence="5">
    <location>
        <begin position="86"/>
        <end position="214"/>
    </location>
</feature>
<evidence type="ECO:0000256" key="2">
    <source>
        <dbReference type="ARBA" id="ARBA00011814"/>
    </source>
</evidence>
<dbReference type="KEGG" id="pki:111856040"/>
<dbReference type="InterPro" id="IPR044996">
    <property type="entry name" value="COQ10-like"/>
</dbReference>
<keyword evidence="7" id="KW-1185">Reference proteome</keyword>